<gene>
    <name evidence="2" type="ORF">BSL78_06837</name>
</gene>
<protein>
    <submittedName>
        <fullName evidence="2">Putative PRELI domain-containing protein 2</fullName>
    </submittedName>
</protein>
<evidence type="ECO:0000313" key="2">
    <source>
        <dbReference type="EMBL" id="PIK56254.1"/>
    </source>
</evidence>
<dbReference type="Proteomes" id="UP000230750">
    <property type="component" value="Unassembled WGS sequence"/>
</dbReference>
<dbReference type="InterPro" id="IPR006797">
    <property type="entry name" value="PRELI/MSF1_dom"/>
</dbReference>
<organism evidence="2 3">
    <name type="scientific">Stichopus japonicus</name>
    <name type="common">Sea cucumber</name>
    <dbReference type="NCBI Taxonomy" id="307972"/>
    <lineage>
        <taxon>Eukaryota</taxon>
        <taxon>Metazoa</taxon>
        <taxon>Echinodermata</taxon>
        <taxon>Eleutherozoa</taxon>
        <taxon>Echinozoa</taxon>
        <taxon>Holothuroidea</taxon>
        <taxon>Aspidochirotacea</taxon>
        <taxon>Aspidochirotida</taxon>
        <taxon>Stichopodidae</taxon>
        <taxon>Apostichopus</taxon>
    </lineage>
</organism>
<keyword evidence="3" id="KW-1185">Reference proteome</keyword>
<dbReference type="OrthoDB" id="407630at2759"/>
<dbReference type="PROSITE" id="PS50904">
    <property type="entry name" value="PRELI_MSF1"/>
    <property type="match status" value="1"/>
</dbReference>
<dbReference type="InterPro" id="IPR037365">
    <property type="entry name" value="Slowmo/Ups"/>
</dbReference>
<dbReference type="Pfam" id="PF04707">
    <property type="entry name" value="PRELI"/>
    <property type="match status" value="1"/>
</dbReference>
<evidence type="ECO:0000313" key="3">
    <source>
        <dbReference type="Proteomes" id="UP000230750"/>
    </source>
</evidence>
<comment type="caution">
    <text evidence="2">The sequence shown here is derived from an EMBL/GenBank/DDBJ whole genome shotgun (WGS) entry which is preliminary data.</text>
</comment>
<sequence>MCCICTHEEAIIGLSKPQADRDSDGVQYKRRIAVCRNILPAIFKRIPVLNEESILLEEECWYNAESEVMKIKSRNLTWQDYANAWEESEFMRCPNNPSWTLFDQRGGIELKYSGVIARMVEMFVISFVQSNSWKAVHVMEKLLEERAEVINTK</sequence>
<evidence type="ECO:0000259" key="1">
    <source>
        <dbReference type="PROSITE" id="PS50904"/>
    </source>
</evidence>
<dbReference type="PANTHER" id="PTHR11158">
    <property type="entry name" value="MSF1/PX19 RELATED"/>
    <property type="match status" value="1"/>
</dbReference>
<dbReference type="GO" id="GO:0005758">
    <property type="term" value="C:mitochondrial intermembrane space"/>
    <property type="evidence" value="ECO:0007669"/>
    <property type="project" value="InterPro"/>
</dbReference>
<dbReference type="EMBL" id="MRZV01000182">
    <property type="protein sequence ID" value="PIK56254.1"/>
    <property type="molecule type" value="Genomic_DNA"/>
</dbReference>
<dbReference type="AlphaFoldDB" id="A0A2G8L7M7"/>
<proteinExistence type="predicted"/>
<reference evidence="2 3" key="1">
    <citation type="journal article" date="2017" name="PLoS Biol.">
        <title>The sea cucumber genome provides insights into morphological evolution and visceral regeneration.</title>
        <authorList>
            <person name="Zhang X."/>
            <person name="Sun L."/>
            <person name="Yuan J."/>
            <person name="Sun Y."/>
            <person name="Gao Y."/>
            <person name="Zhang L."/>
            <person name="Li S."/>
            <person name="Dai H."/>
            <person name="Hamel J.F."/>
            <person name="Liu C."/>
            <person name="Yu Y."/>
            <person name="Liu S."/>
            <person name="Lin W."/>
            <person name="Guo K."/>
            <person name="Jin S."/>
            <person name="Xu P."/>
            <person name="Storey K.B."/>
            <person name="Huan P."/>
            <person name="Zhang T."/>
            <person name="Zhou Y."/>
            <person name="Zhang J."/>
            <person name="Lin C."/>
            <person name="Li X."/>
            <person name="Xing L."/>
            <person name="Huo D."/>
            <person name="Sun M."/>
            <person name="Wang L."/>
            <person name="Mercier A."/>
            <person name="Li F."/>
            <person name="Yang H."/>
            <person name="Xiang J."/>
        </authorList>
    </citation>
    <scope>NUCLEOTIDE SEQUENCE [LARGE SCALE GENOMIC DNA]</scope>
    <source>
        <strain evidence="2">Shaxun</strain>
        <tissue evidence="2">Muscle</tissue>
    </source>
</reference>
<accession>A0A2G8L7M7</accession>
<name>A0A2G8L7M7_STIJA</name>
<feature type="domain" description="PRELI/MSF1" evidence="1">
    <location>
        <begin position="1"/>
        <end position="151"/>
    </location>
</feature>